<dbReference type="EMBL" id="PVNP01000009">
    <property type="protein sequence ID" value="PRO75430.1"/>
    <property type="molecule type" value="Genomic_DNA"/>
</dbReference>
<reference evidence="3" key="1">
    <citation type="journal article" date="2020" name="Int. J. Syst. Evol. Microbiol.">
        <title>Alteromonas alba sp. nov., a marine bacterium isolated from the seawater of the West Pacific Ocean.</title>
        <authorList>
            <person name="Sun C."/>
            <person name="Wu Y.-H."/>
            <person name="Xamxidin M."/>
            <person name="Cheng H."/>
            <person name="Xu X.-W."/>
        </authorList>
    </citation>
    <scope>NUCLEOTIDE SEQUENCE [LARGE SCALE GENOMIC DNA]</scope>
    <source>
        <strain evidence="3">190</strain>
    </source>
</reference>
<feature type="chain" id="PRO_5015524367" evidence="1">
    <location>
        <begin position="26"/>
        <end position="218"/>
    </location>
</feature>
<dbReference type="SUPFAM" id="SSF49503">
    <property type="entry name" value="Cupredoxins"/>
    <property type="match status" value="1"/>
</dbReference>
<dbReference type="InterPro" id="IPR034242">
    <property type="entry name" value="MauL"/>
</dbReference>
<organism evidence="2 3">
    <name type="scientific">Alteromonas alba</name>
    <dbReference type="NCBI Taxonomy" id="2079529"/>
    <lineage>
        <taxon>Bacteria</taxon>
        <taxon>Pseudomonadati</taxon>
        <taxon>Pseudomonadota</taxon>
        <taxon>Gammaproteobacteria</taxon>
        <taxon>Alteromonadales</taxon>
        <taxon>Alteromonadaceae</taxon>
        <taxon>Alteromonas/Salinimonas group</taxon>
        <taxon>Alteromonas</taxon>
    </lineage>
</organism>
<gene>
    <name evidence="2" type="ORF">C6Y40_01170</name>
</gene>
<keyword evidence="3" id="KW-1185">Reference proteome</keyword>
<keyword evidence="1" id="KW-0732">Signal</keyword>
<comment type="caution">
    <text evidence="2">The sequence shown here is derived from an EMBL/GenBank/DDBJ whole genome shotgun (WGS) entry which is preliminary data.</text>
</comment>
<protein>
    <submittedName>
        <fullName evidence="2">Methylamine utilization protein</fullName>
    </submittedName>
</protein>
<dbReference type="CDD" id="cd04221">
    <property type="entry name" value="MauL"/>
    <property type="match status" value="1"/>
</dbReference>
<feature type="signal peptide" evidence="1">
    <location>
        <begin position="1"/>
        <end position="25"/>
    </location>
</feature>
<proteinExistence type="predicted"/>
<evidence type="ECO:0000313" key="2">
    <source>
        <dbReference type="EMBL" id="PRO75430.1"/>
    </source>
</evidence>
<sequence>MIILKIFLKITLLSISLISSAVVTAKTITVVDEQGRPFIDAVISVAAAAGEKSNLPAPSRQPAIMDQVNRQFEPTTLVIEQGRTVVFPNSDNIRHHVYSFSQPKPFEIKLYAGDSVPPVQFDKSGIVVLGCNIHDSMLGFIYVKDSNPSWQTNQNGQAEITTAQGEILIWHPDLSVNHLERLPYALTGGDEPVTITLPRVAQLETSKRVFGNSKFKRQ</sequence>
<dbReference type="AlphaFoldDB" id="A0A2S9VG47"/>
<evidence type="ECO:0000313" key="3">
    <source>
        <dbReference type="Proteomes" id="UP000238949"/>
    </source>
</evidence>
<dbReference type="InterPro" id="IPR008972">
    <property type="entry name" value="Cupredoxin"/>
</dbReference>
<dbReference type="Gene3D" id="2.60.40.420">
    <property type="entry name" value="Cupredoxins - blue copper proteins"/>
    <property type="match status" value="1"/>
</dbReference>
<name>A0A2S9VG47_9ALTE</name>
<accession>A0A2S9VG47</accession>
<dbReference type="Proteomes" id="UP000238949">
    <property type="component" value="Unassembled WGS sequence"/>
</dbReference>
<evidence type="ECO:0000256" key="1">
    <source>
        <dbReference type="SAM" id="SignalP"/>
    </source>
</evidence>